<evidence type="ECO:0000256" key="2">
    <source>
        <dbReference type="ARBA" id="ARBA00023125"/>
    </source>
</evidence>
<dbReference type="InterPro" id="IPR020449">
    <property type="entry name" value="Tscrpt_reg_AraC-type_HTH"/>
</dbReference>
<dbReference type="PANTHER" id="PTHR47504">
    <property type="entry name" value="RIGHT ORIGIN-BINDING PROTEIN"/>
    <property type="match status" value="1"/>
</dbReference>
<evidence type="ECO:0000313" key="5">
    <source>
        <dbReference type="EMBL" id="MBB6479785.1"/>
    </source>
</evidence>
<dbReference type="InterPro" id="IPR050959">
    <property type="entry name" value="MarA-like"/>
</dbReference>
<dbReference type="PROSITE" id="PS01124">
    <property type="entry name" value="HTH_ARAC_FAMILY_2"/>
    <property type="match status" value="1"/>
</dbReference>
<keyword evidence="6" id="KW-1185">Reference proteome</keyword>
<dbReference type="PANTHER" id="PTHR47504:SF6">
    <property type="entry name" value="ARAC-FAMILY TRANSCRIPTIONAL REGULATOR"/>
    <property type="match status" value="1"/>
</dbReference>
<gene>
    <name evidence="5" type="ORF">HNR50_001443</name>
</gene>
<dbReference type="Pfam" id="PF12833">
    <property type="entry name" value="HTH_18"/>
    <property type="match status" value="1"/>
</dbReference>
<dbReference type="GO" id="GO:0003700">
    <property type="term" value="F:DNA-binding transcription factor activity"/>
    <property type="evidence" value="ECO:0007669"/>
    <property type="project" value="InterPro"/>
</dbReference>
<reference evidence="5 6" key="1">
    <citation type="submission" date="2020-08" db="EMBL/GenBank/DDBJ databases">
        <title>Genomic Encyclopedia of Type Strains, Phase IV (KMG-IV): sequencing the most valuable type-strain genomes for metagenomic binning, comparative biology and taxonomic classification.</title>
        <authorList>
            <person name="Goeker M."/>
        </authorList>
    </citation>
    <scope>NUCLEOTIDE SEQUENCE [LARGE SCALE GENOMIC DNA]</scope>
    <source>
        <strain evidence="5 6">DSM 2461</strain>
    </source>
</reference>
<dbReference type="PROSITE" id="PS00041">
    <property type="entry name" value="HTH_ARAC_FAMILY_1"/>
    <property type="match status" value="1"/>
</dbReference>
<evidence type="ECO:0000256" key="3">
    <source>
        <dbReference type="ARBA" id="ARBA00023163"/>
    </source>
</evidence>
<dbReference type="PRINTS" id="PR00032">
    <property type="entry name" value="HTHARAC"/>
</dbReference>
<dbReference type="GO" id="GO:0043565">
    <property type="term" value="F:sequence-specific DNA binding"/>
    <property type="evidence" value="ECO:0007669"/>
    <property type="project" value="InterPro"/>
</dbReference>
<dbReference type="RefSeq" id="WP_184745320.1">
    <property type="nucleotide sequence ID" value="NZ_JACHGJ010000002.1"/>
</dbReference>
<dbReference type="InterPro" id="IPR018060">
    <property type="entry name" value="HTH_AraC"/>
</dbReference>
<dbReference type="SMART" id="SM00342">
    <property type="entry name" value="HTH_ARAC"/>
    <property type="match status" value="1"/>
</dbReference>
<feature type="domain" description="HTH araC/xylS-type" evidence="4">
    <location>
        <begin position="8"/>
        <end position="106"/>
    </location>
</feature>
<evidence type="ECO:0000256" key="1">
    <source>
        <dbReference type="ARBA" id="ARBA00023015"/>
    </source>
</evidence>
<dbReference type="SUPFAM" id="SSF46689">
    <property type="entry name" value="Homeodomain-like"/>
    <property type="match status" value="2"/>
</dbReference>
<sequence length="294" mass="34066">MYEEEVVKEIISFIDSHLNEEITLKKISDAVCYSEEHTSRFFKKETGENLFDFIRCRRLLRAAERLKNEGGKIINVAFDHGFNSHEVFTRAFSTYFGISPKRFRKIKPEIKHFMPKGLKVFPLDYGENNMANLIIFTQVMEKEERRLLFYPGKKATHYFEYCDELGCDIWGKLLEIQGTLDEPLGLWLPEKLRGDSCSPYVQGVEVPIDFSGDIPAGIESVILPAGTFMIFQSQPYEESDEKMIEVIQAVQQGIKEYKPQSYGFEWAEEDSPRYQLAPLGERGYVEAVPVRKIR</sequence>
<accession>A0A841R7F6</accession>
<name>A0A841R7F6_9SPIO</name>
<keyword evidence="1" id="KW-0805">Transcription regulation</keyword>
<evidence type="ECO:0000259" key="4">
    <source>
        <dbReference type="PROSITE" id="PS01124"/>
    </source>
</evidence>
<protein>
    <submittedName>
        <fullName evidence="5">AraC-like DNA-binding protein</fullName>
    </submittedName>
</protein>
<keyword evidence="3" id="KW-0804">Transcription</keyword>
<organism evidence="5 6">
    <name type="scientific">Spirochaeta isovalerica</name>
    <dbReference type="NCBI Taxonomy" id="150"/>
    <lineage>
        <taxon>Bacteria</taxon>
        <taxon>Pseudomonadati</taxon>
        <taxon>Spirochaetota</taxon>
        <taxon>Spirochaetia</taxon>
        <taxon>Spirochaetales</taxon>
        <taxon>Spirochaetaceae</taxon>
        <taxon>Spirochaeta</taxon>
    </lineage>
</organism>
<dbReference type="InterPro" id="IPR018062">
    <property type="entry name" value="HTH_AraC-typ_CS"/>
</dbReference>
<proteinExistence type="predicted"/>
<dbReference type="EMBL" id="JACHGJ010000002">
    <property type="protein sequence ID" value="MBB6479785.1"/>
    <property type="molecule type" value="Genomic_DNA"/>
</dbReference>
<comment type="caution">
    <text evidence="5">The sequence shown here is derived from an EMBL/GenBank/DDBJ whole genome shotgun (WGS) entry which is preliminary data.</text>
</comment>
<dbReference type="InterPro" id="IPR009057">
    <property type="entry name" value="Homeodomain-like_sf"/>
</dbReference>
<evidence type="ECO:0000313" key="6">
    <source>
        <dbReference type="Proteomes" id="UP000587760"/>
    </source>
</evidence>
<dbReference type="Proteomes" id="UP000587760">
    <property type="component" value="Unassembled WGS sequence"/>
</dbReference>
<dbReference type="Gene3D" id="1.10.10.60">
    <property type="entry name" value="Homeodomain-like"/>
    <property type="match status" value="2"/>
</dbReference>
<keyword evidence="2 5" id="KW-0238">DNA-binding</keyword>
<dbReference type="AlphaFoldDB" id="A0A841R7F6"/>